<dbReference type="EMBL" id="GGEC01075254">
    <property type="protein sequence ID" value="MBX55738.1"/>
    <property type="molecule type" value="Transcribed_RNA"/>
</dbReference>
<proteinExistence type="predicted"/>
<reference evidence="1" key="1">
    <citation type="submission" date="2018-02" db="EMBL/GenBank/DDBJ databases">
        <title>Rhizophora mucronata_Transcriptome.</title>
        <authorList>
            <person name="Meera S.P."/>
            <person name="Sreeshan A."/>
            <person name="Augustine A."/>
        </authorList>
    </citation>
    <scope>NUCLEOTIDE SEQUENCE</scope>
    <source>
        <tissue evidence="1">Leaf</tissue>
    </source>
</reference>
<dbReference type="AlphaFoldDB" id="A0A2P2PLX6"/>
<organism evidence="1">
    <name type="scientific">Rhizophora mucronata</name>
    <name type="common">Asiatic mangrove</name>
    <dbReference type="NCBI Taxonomy" id="61149"/>
    <lineage>
        <taxon>Eukaryota</taxon>
        <taxon>Viridiplantae</taxon>
        <taxon>Streptophyta</taxon>
        <taxon>Embryophyta</taxon>
        <taxon>Tracheophyta</taxon>
        <taxon>Spermatophyta</taxon>
        <taxon>Magnoliopsida</taxon>
        <taxon>eudicotyledons</taxon>
        <taxon>Gunneridae</taxon>
        <taxon>Pentapetalae</taxon>
        <taxon>rosids</taxon>
        <taxon>fabids</taxon>
        <taxon>Malpighiales</taxon>
        <taxon>Rhizophoraceae</taxon>
        <taxon>Rhizophora</taxon>
    </lineage>
</organism>
<accession>A0A2P2PLX6</accession>
<sequence>MITKNLHQVEPHSHNQHWKKLLWQRRQDMC</sequence>
<protein>
    <submittedName>
        <fullName evidence="1">Uncharacterized protein LOC105640478 isoform X2</fullName>
    </submittedName>
</protein>
<evidence type="ECO:0000313" key="1">
    <source>
        <dbReference type="EMBL" id="MBX55738.1"/>
    </source>
</evidence>
<name>A0A2P2PLX6_RHIMU</name>